<dbReference type="EMBL" id="AHFK01000061">
    <property type="protein sequence ID" value="EOQ07775.1"/>
    <property type="molecule type" value="Genomic_DNA"/>
</dbReference>
<dbReference type="RefSeq" id="WP_016123167.1">
    <property type="nucleotide sequence ID" value="NZ_KB976835.1"/>
</dbReference>
<name>A0A9W5R4P0_BACCE</name>
<proteinExistence type="predicted"/>
<comment type="caution">
    <text evidence="1">The sequence shown here is derived from an EMBL/GenBank/DDBJ whole genome shotgun (WGS) entry which is preliminary data.</text>
</comment>
<gene>
    <name evidence="1" type="ORF">IKC_00004</name>
</gene>
<evidence type="ECO:0000313" key="2">
    <source>
        <dbReference type="Proteomes" id="UP000014028"/>
    </source>
</evidence>
<dbReference type="Proteomes" id="UP000014028">
    <property type="component" value="Unassembled WGS sequence"/>
</dbReference>
<organism evidence="1 2">
    <name type="scientific">Bacillus cereus VD184</name>
    <dbReference type="NCBI Taxonomy" id="1053242"/>
    <lineage>
        <taxon>Bacteria</taxon>
        <taxon>Bacillati</taxon>
        <taxon>Bacillota</taxon>
        <taxon>Bacilli</taxon>
        <taxon>Bacillales</taxon>
        <taxon>Bacillaceae</taxon>
        <taxon>Bacillus</taxon>
        <taxon>Bacillus cereus group</taxon>
    </lineage>
</organism>
<evidence type="ECO:0000313" key="1">
    <source>
        <dbReference type="EMBL" id="EOQ07775.1"/>
    </source>
</evidence>
<reference evidence="1 2" key="1">
    <citation type="submission" date="2012-12" db="EMBL/GenBank/DDBJ databases">
        <title>The Genome Sequence of Bacillus cereus VD184.</title>
        <authorList>
            <consortium name="The Broad Institute Genome Sequencing Platform"/>
            <consortium name="The Broad Institute Genome Sequencing Center for Infectious Disease"/>
            <person name="Feldgarden M."/>
            <person name="Van der Auwera G.A."/>
            <person name="Mahillon J."/>
            <person name="Duprez V."/>
            <person name="Timmery S."/>
            <person name="Mattelet C."/>
            <person name="Dierick K."/>
            <person name="Sun M."/>
            <person name="Yu Z."/>
            <person name="Zhu L."/>
            <person name="Hu X."/>
            <person name="Shank E.B."/>
            <person name="Swiecicka I."/>
            <person name="Hansen B.M."/>
            <person name="Andrup L."/>
            <person name="Walker B."/>
            <person name="Young S.K."/>
            <person name="Zeng Q."/>
            <person name="Gargeya S."/>
            <person name="Fitzgerald M."/>
            <person name="Haas B."/>
            <person name="Abouelleil A."/>
            <person name="Alvarado L."/>
            <person name="Arachchi H.M."/>
            <person name="Berlin A.M."/>
            <person name="Chapman S.B."/>
            <person name="Dewar J."/>
            <person name="Goldberg J."/>
            <person name="Griggs A."/>
            <person name="Gujja S."/>
            <person name="Hansen M."/>
            <person name="Howarth C."/>
            <person name="Imamovic A."/>
            <person name="Larimer J."/>
            <person name="McCowan C."/>
            <person name="Murphy C."/>
            <person name="Neiman D."/>
            <person name="Pearson M."/>
            <person name="Priest M."/>
            <person name="Roberts A."/>
            <person name="Saif S."/>
            <person name="Shea T."/>
            <person name="Sisk P."/>
            <person name="Sykes S."/>
            <person name="Wortman J."/>
            <person name="Nusbaum C."/>
            <person name="Birren B."/>
        </authorList>
    </citation>
    <scope>NUCLEOTIDE SEQUENCE [LARGE SCALE GENOMIC DNA]</scope>
    <source>
        <strain evidence="1 2">VD184</strain>
    </source>
</reference>
<sequence>MQIKIAFEDNTSKTLTYSGEDSFAEWCKTFFSGRYFVLNAHETKGNMCIDTQKVKYVECIK</sequence>
<dbReference type="AlphaFoldDB" id="A0A9W5R4P0"/>
<accession>A0A9W5R4P0</accession>
<protein>
    <submittedName>
        <fullName evidence="1">Uncharacterized protein</fullName>
    </submittedName>
</protein>